<feature type="transmembrane region" description="Helical" evidence="1">
    <location>
        <begin position="75"/>
        <end position="95"/>
    </location>
</feature>
<keyword evidence="1" id="KW-0812">Transmembrane</keyword>
<keyword evidence="3" id="KW-1185">Reference proteome</keyword>
<name>A0A512BJ50_9BACT</name>
<dbReference type="EMBL" id="BJYT01000035">
    <property type="protein sequence ID" value="GEO11999.1"/>
    <property type="molecule type" value="Genomic_DNA"/>
</dbReference>
<dbReference type="OrthoDB" id="675049at2"/>
<dbReference type="RefSeq" id="WP_147206126.1">
    <property type="nucleotide sequence ID" value="NZ_BJYT01000035.1"/>
</dbReference>
<evidence type="ECO:0000313" key="2">
    <source>
        <dbReference type="EMBL" id="GEO11999.1"/>
    </source>
</evidence>
<protein>
    <submittedName>
        <fullName evidence="2">Uncharacterized protein</fullName>
    </submittedName>
</protein>
<evidence type="ECO:0000313" key="3">
    <source>
        <dbReference type="Proteomes" id="UP000321513"/>
    </source>
</evidence>
<keyword evidence="1" id="KW-1133">Transmembrane helix</keyword>
<keyword evidence="1" id="KW-0472">Membrane</keyword>
<gene>
    <name evidence="2" type="ORF">SAE01_44950</name>
</gene>
<organism evidence="2 3">
    <name type="scientific">Segetibacter aerophilus</name>
    <dbReference type="NCBI Taxonomy" id="670293"/>
    <lineage>
        <taxon>Bacteria</taxon>
        <taxon>Pseudomonadati</taxon>
        <taxon>Bacteroidota</taxon>
        <taxon>Chitinophagia</taxon>
        <taxon>Chitinophagales</taxon>
        <taxon>Chitinophagaceae</taxon>
        <taxon>Segetibacter</taxon>
    </lineage>
</organism>
<dbReference type="Proteomes" id="UP000321513">
    <property type="component" value="Unassembled WGS sequence"/>
</dbReference>
<reference evidence="2 3" key="1">
    <citation type="submission" date="2019-07" db="EMBL/GenBank/DDBJ databases">
        <title>Whole genome shotgun sequence of Segetibacter aerophilus NBRC 106135.</title>
        <authorList>
            <person name="Hosoyama A."/>
            <person name="Uohara A."/>
            <person name="Ohji S."/>
            <person name="Ichikawa N."/>
        </authorList>
    </citation>
    <scope>NUCLEOTIDE SEQUENCE [LARGE SCALE GENOMIC DNA]</scope>
    <source>
        <strain evidence="2 3">NBRC 106135</strain>
    </source>
</reference>
<proteinExistence type="predicted"/>
<sequence length="104" mass="11573">MTLHPNEFPITIQAFDISNDKEFFVAEQIVNNQQEVETFSSRYAGKVIKAKALSSTEKSTTVTKTRKSSGSGLRVFLVILVILIILAAIGFYTGWIQRNTGISF</sequence>
<accession>A0A512BJ50</accession>
<dbReference type="AlphaFoldDB" id="A0A512BJ50"/>
<evidence type="ECO:0000256" key="1">
    <source>
        <dbReference type="SAM" id="Phobius"/>
    </source>
</evidence>
<comment type="caution">
    <text evidence="2">The sequence shown here is derived from an EMBL/GenBank/DDBJ whole genome shotgun (WGS) entry which is preliminary data.</text>
</comment>